<evidence type="ECO:0000256" key="1">
    <source>
        <dbReference type="SAM" id="Phobius"/>
    </source>
</evidence>
<dbReference type="RefSeq" id="WP_249903708.1">
    <property type="nucleotide sequence ID" value="NZ_JAMGBA010000001.1"/>
</dbReference>
<protein>
    <recommendedName>
        <fullName evidence="4">PEP-CTERM protein-sorting domain-containing protein</fullName>
    </recommendedName>
</protein>
<evidence type="ECO:0000313" key="3">
    <source>
        <dbReference type="Proteomes" id="UP001203410"/>
    </source>
</evidence>
<reference evidence="2 3" key="1">
    <citation type="submission" date="2022-05" db="EMBL/GenBank/DDBJ databases">
        <authorList>
            <person name="Jo J.-H."/>
            <person name="Im W.-T."/>
        </authorList>
    </citation>
    <scope>NUCLEOTIDE SEQUENCE [LARGE SCALE GENOMIC DNA]</scope>
    <source>
        <strain evidence="2 3">NSE70-1</strain>
    </source>
</reference>
<organism evidence="2 3">
    <name type="scientific">Sphingomonas caseinilyticus</name>
    <dbReference type="NCBI Taxonomy" id="2908205"/>
    <lineage>
        <taxon>Bacteria</taxon>
        <taxon>Pseudomonadati</taxon>
        <taxon>Pseudomonadota</taxon>
        <taxon>Alphaproteobacteria</taxon>
        <taxon>Sphingomonadales</taxon>
        <taxon>Sphingomonadaceae</taxon>
        <taxon>Sphingomonas</taxon>
    </lineage>
</organism>
<evidence type="ECO:0000313" key="2">
    <source>
        <dbReference type="EMBL" id="MCL6698367.1"/>
    </source>
</evidence>
<name>A0ABT0RTL9_9SPHN</name>
<accession>A0ABT0RTL9</accession>
<keyword evidence="3" id="KW-1185">Reference proteome</keyword>
<feature type="transmembrane region" description="Helical" evidence="1">
    <location>
        <begin position="42"/>
        <end position="60"/>
    </location>
</feature>
<dbReference type="EMBL" id="JAMGBA010000001">
    <property type="protein sequence ID" value="MCL6698367.1"/>
    <property type="molecule type" value="Genomic_DNA"/>
</dbReference>
<comment type="caution">
    <text evidence="2">The sequence shown here is derived from an EMBL/GenBank/DDBJ whole genome shotgun (WGS) entry which is preliminary data.</text>
</comment>
<gene>
    <name evidence="2" type="ORF">LZ496_06170</name>
</gene>
<keyword evidence="1" id="KW-0472">Membrane</keyword>
<feature type="transmembrane region" description="Helical" evidence="1">
    <location>
        <begin position="12"/>
        <end position="30"/>
    </location>
</feature>
<dbReference type="Proteomes" id="UP001203410">
    <property type="component" value="Unassembled WGS sequence"/>
</dbReference>
<keyword evidence="1" id="KW-1133">Transmembrane helix</keyword>
<keyword evidence="1" id="KW-0812">Transmembrane</keyword>
<evidence type="ECO:0008006" key="4">
    <source>
        <dbReference type="Google" id="ProtNLM"/>
    </source>
</evidence>
<proteinExistence type="predicted"/>
<sequence>MSEQQVSDTRTWGCLAVGMILFGAFFIDLFEGVGGTEYELKYTAEALIVAGAGILIVLFAKRLRR</sequence>